<name>R7ZKX2_9BACT</name>
<dbReference type="AlphaFoldDB" id="R7ZKX2"/>
<sequence>MGARPLRIGSFGSEASWPNAIFQLKNKESIGRKIDLSKT</sequence>
<evidence type="ECO:0000313" key="1">
    <source>
        <dbReference type="EMBL" id="EON74740.1"/>
    </source>
</evidence>
<gene>
    <name evidence="1" type="ORF">ADIS_4851</name>
</gene>
<keyword evidence="2" id="KW-1185">Reference proteome</keyword>
<organism evidence="1 2">
    <name type="scientific">Lunatimonas lonarensis</name>
    <dbReference type="NCBI Taxonomy" id="1232681"/>
    <lineage>
        <taxon>Bacteria</taxon>
        <taxon>Pseudomonadati</taxon>
        <taxon>Bacteroidota</taxon>
        <taxon>Cytophagia</taxon>
        <taxon>Cytophagales</taxon>
        <taxon>Cyclobacteriaceae</taxon>
    </lineage>
</organism>
<accession>R7ZKX2</accession>
<protein>
    <submittedName>
        <fullName evidence="1">Uncharacterized protein</fullName>
    </submittedName>
</protein>
<comment type="caution">
    <text evidence="1">The sequence shown here is derived from an EMBL/GenBank/DDBJ whole genome shotgun (WGS) entry which is preliminary data.</text>
</comment>
<proteinExistence type="predicted"/>
<dbReference type="EMBL" id="AQHR01000126">
    <property type="protein sequence ID" value="EON74740.1"/>
    <property type="molecule type" value="Genomic_DNA"/>
</dbReference>
<evidence type="ECO:0000313" key="2">
    <source>
        <dbReference type="Proteomes" id="UP000013909"/>
    </source>
</evidence>
<reference evidence="1 2" key="1">
    <citation type="submission" date="2013-02" db="EMBL/GenBank/DDBJ databases">
        <title>A novel strain isolated from Lonar lake, Maharashtra, India.</title>
        <authorList>
            <person name="Singh A."/>
        </authorList>
    </citation>
    <scope>NUCLEOTIDE SEQUENCE [LARGE SCALE GENOMIC DNA]</scope>
    <source>
        <strain evidence="1 2">AK24</strain>
    </source>
</reference>
<dbReference type="Proteomes" id="UP000013909">
    <property type="component" value="Unassembled WGS sequence"/>
</dbReference>